<dbReference type="Proteomes" id="UP000637980">
    <property type="component" value="Unassembled WGS sequence"/>
</dbReference>
<proteinExistence type="predicted"/>
<keyword evidence="2" id="KW-1185">Reference proteome</keyword>
<name>A0ABQ3DWT6_9HYPH</name>
<evidence type="ECO:0000313" key="1">
    <source>
        <dbReference type="EMBL" id="GHB18693.1"/>
    </source>
</evidence>
<sequence length="63" mass="7677">MPLKYHGMKNRGIENRVSHLAEFEKWQFLAPVICIKLKFKVKFIFIFYYNYYSLSYAFTWSGL</sequence>
<accession>A0ABQ3DWT6</accession>
<comment type="caution">
    <text evidence="1">The sequence shown here is derived from an EMBL/GenBank/DDBJ whole genome shotgun (WGS) entry which is preliminary data.</text>
</comment>
<reference evidence="2" key="1">
    <citation type="journal article" date="2019" name="Int. J. Syst. Evol. Microbiol.">
        <title>The Global Catalogue of Microorganisms (GCM) 10K type strain sequencing project: providing services to taxonomists for standard genome sequencing and annotation.</title>
        <authorList>
            <consortium name="The Broad Institute Genomics Platform"/>
            <consortium name="The Broad Institute Genome Sequencing Center for Infectious Disease"/>
            <person name="Wu L."/>
            <person name="Ma J."/>
        </authorList>
    </citation>
    <scope>NUCLEOTIDE SEQUENCE [LARGE SCALE GENOMIC DNA]</scope>
    <source>
        <strain evidence="2">KCTC 12861</strain>
    </source>
</reference>
<gene>
    <name evidence="1" type="ORF">GCM10007094_03090</name>
</gene>
<evidence type="ECO:0000313" key="2">
    <source>
        <dbReference type="Proteomes" id="UP000637980"/>
    </source>
</evidence>
<dbReference type="EMBL" id="BMXE01000001">
    <property type="protein sequence ID" value="GHB18693.1"/>
    <property type="molecule type" value="Genomic_DNA"/>
</dbReference>
<protein>
    <submittedName>
        <fullName evidence="1">Uncharacterized protein</fullName>
    </submittedName>
</protein>
<organism evidence="1 2">
    <name type="scientific">Pseudovibrio japonicus</name>
    <dbReference type="NCBI Taxonomy" id="366534"/>
    <lineage>
        <taxon>Bacteria</taxon>
        <taxon>Pseudomonadati</taxon>
        <taxon>Pseudomonadota</taxon>
        <taxon>Alphaproteobacteria</taxon>
        <taxon>Hyphomicrobiales</taxon>
        <taxon>Stappiaceae</taxon>
        <taxon>Pseudovibrio</taxon>
    </lineage>
</organism>